<evidence type="ECO:0000256" key="2">
    <source>
        <dbReference type="ARBA" id="ARBA00022617"/>
    </source>
</evidence>
<evidence type="ECO:0000256" key="1">
    <source>
        <dbReference type="ARBA" id="ARBA00022485"/>
    </source>
</evidence>
<accession>A0A840NFV5</accession>
<dbReference type="GO" id="GO:0043818">
    <property type="term" value="F:precorrin-3B synthase activity"/>
    <property type="evidence" value="ECO:0007669"/>
    <property type="project" value="UniProtKB-EC"/>
</dbReference>
<dbReference type="Proteomes" id="UP000580474">
    <property type="component" value="Unassembled WGS sequence"/>
</dbReference>
<dbReference type="AlphaFoldDB" id="A0A840NFV5"/>
<dbReference type="NCBIfam" id="TIGR02435">
    <property type="entry name" value="CobG"/>
    <property type="match status" value="1"/>
</dbReference>
<dbReference type="GO" id="GO:0046872">
    <property type="term" value="F:metal ion binding"/>
    <property type="evidence" value="ECO:0007669"/>
    <property type="project" value="UniProtKB-KW"/>
</dbReference>
<evidence type="ECO:0000313" key="9">
    <source>
        <dbReference type="EMBL" id="MBB5071316.1"/>
    </source>
</evidence>
<dbReference type="InterPro" id="IPR045854">
    <property type="entry name" value="NO2/SO3_Rdtase_4Fe4S_sf"/>
</dbReference>
<feature type="compositionally biased region" description="Low complexity" evidence="7">
    <location>
        <begin position="275"/>
        <end position="290"/>
    </location>
</feature>
<keyword evidence="1" id="KW-0004">4Fe-4S</keyword>
<proteinExistence type="predicted"/>
<evidence type="ECO:0000256" key="7">
    <source>
        <dbReference type="SAM" id="MobiDB-lite"/>
    </source>
</evidence>
<dbReference type="EC" id="1.14.13.83" evidence="9"/>
<comment type="caution">
    <text evidence="9">The sequence shown here is derived from an EMBL/GenBank/DDBJ whole genome shotgun (WGS) entry which is preliminary data.</text>
</comment>
<dbReference type="InterPro" id="IPR036136">
    <property type="entry name" value="Nit/Sulf_reduc_fer-like_dom_sf"/>
</dbReference>
<feature type="domain" description="Nitrite/Sulfite reductase ferredoxin-like" evidence="8">
    <location>
        <begin position="327"/>
        <end position="382"/>
    </location>
</feature>
<evidence type="ECO:0000259" key="8">
    <source>
        <dbReference type="Pfam" id="PF03460"/>
    </source>
</evidence>
<gene>
    <name evidence="9" type="ORF">BJ969_004404</name>
</gene>
<feature type="domain" description="Nitrite/Sulfite reductase ferredoxin-like" evidence="8">
    <location>
        <begin position="21"/>
        <end position="80"/>
    </location>
</feature>
<evidence type="ECO:0000256" key="5">
    <source>
        <dbReference type="ARBA" id="ARBA00023004"/>
    </source>
</evidence>
<dbReference type="PANTHER" id="PTHR32439">
    <property type="entry name" value="FERREDOXIN--NITRITE REDUCTASE, CHLOROPLASTIC"/>
    <property type="match status" value="1"/>
</dbReference>
<dbReference type="Pfam" id="PF03460">
    <property type="entry name" value="NIR_SIR_ferr"/>
    <property type="match status" value="2"/>
</dbReference>
<dbReference type="PANTHER" id="PTHR32439:SF9">
    <property type="entry name" value="BLR3264 PROTEIN"/>
    <property type="match status" value="1"/>
</dbReference>
<organism evidence="9 10">
    <name type="scientific">Saccharopolyspora gloriosae</name>
    <dbReference type="NCBI Taxonomy" id="455344"/>
    <lineage>
        <taxon>Bacteria</taxon>
        <taxon>Bacillati</taxon>
        <taxon>Actinomycetota</taxon>
        <taxon>Actinomycetes</taxon>
        <taxon>Pseudonocardiales</taxon>
        <taxon>Pseudonocardiaceae</taxon>
        <taxon>Saccharopolyspora</taxon>
    </lineage>
</organism>
<name>A0A840NFV5_9PSEU</name>
<feature type="region of interest" description="Disordered" evidence="7">
    <location>
        <begin position="224"/>
        <end position="314"/>
    </location>
</feature>
<dbReference type="GO" id="GO:0051539">
    <property type="term" value="F:4 iron, 4 sulfur cluster binding"/>
    <property type="evidence" value="ECO:0007669"/>
    <property type="project" value="UniProtKB-KW"/>
</dbReference>
<dbReference type="InterPro" id="IPR051329">
    <property type="entry name" value="NIR_SIR_4Fe-4S"/>
</dbReference>
<protein>
    <submittedName>
        <fullName evidence="9">Precorrin-3B synthase</fullName>
        <ecNumber evidence="9">1.14.13.83</ecNumber>
    </submittedName>
</protein>
<evidence type="ECO:0000256" key="3">
    <source>
        <dbReference type="ARBA" id="ARBA00022723"/>
    </source>
</evidence>
<evidence type="ECO:0000313" key="10">
    <source>
        <dbReference type="Proteomes" id="UP000580474"/>
    </source>
</evidence>
<keyword evidence="5" id="KW-0408">Iron</keyword>
<dbReference type="Gene3D" id="3.90.480.20">
    <property type="match status" value="2"/>
</dbReference>
<sequence length="476" mass="47625">MPPRAEPDACPGALRVHEAADGGLARVRVPGGRLDARQVRALAAAAELGDGGWELTSRANLQVRGLAPHAVAEFAATLADAGLLPSPTHERVRNIIASPYTGCDDAGSLDVHAVATELDRRLCAAPALAELPGRFLFTVDDGRGDVAGLAADIGLAPADGSVAVLLSGADEGIRVATADAARAAVLAAEAFLAERRRQESASWRLAELTDGPRLIAARVIAEPGPAEDGAPIADTGAESADSTGSAPGTDGSAERAGTVPAAAGGSAERTERPISASGAAERAGSAPGVGEPAGGVGSSPATTCHSGPGRPVEPVATHADLGVLHRRDGRVSLALGAPLGRLNAEQVAALAALDRPLRLTPWRTLLLPGIPEHDATTLLSEMDGAGFVVDTAAPLAGVTACTGSPGCAKSLADVRSDAARAARPGALPVHWAGCSRRCGRPAGRGVEVLATEAGYEVGGEPAGELSAALEAARRAV</sequence>
<keyword evidence="4 9" id="KW-0560">Oxidoreductase</keyword>
<reference evidence="9 10" key="1">
    <citation type="submission" date="2020-08" db="EMBL/GenBank/DDBJ databases">
        <title>Sequencing the genomes of 1000 actinobacteria strains.</title>
        <authorList>
            <person name="Klenk H.-P."/>
        </authorList>
    </citation>
    <scope>NUCLEOTIDE SEQUENCE [LARGE SCALE GENOMIC DNA]</scope>
    <source>
        <strain evidence="9 10">DSM 45582</strain>
    </source>
</reference>
<dbReference type="SUPFAM" id="SSF56014">
    <property type="entry name" value="Nitrite and sulphite reductase 4Fe-4S domain-like"/>
    <property type="match status" value="2"/>
</dbReference>
<dbReference type="InterPro" id="IPR005117">
    <property type="entry name" value="NiRdtase/SiRdtase_haem-b_fer"/>
</dbReference>
<keyword evidence="6" id="KW-0411">Iron-sulfur</keyword>
<keyword evidence="10" id="KW-1185">Reference proteome</keyword>
<dbReference type="SUPFAM" id="SSF55124">
    <property type="entry name" value="Nitrite/Sulfite reductase N-terminal domain-like"/>
    <property type="match status" value="2"/>
</dbReference>
<keyword evidence="2" id="KW-0349">Heme</keyword>
<keyword evidence="3" id="KW-0479">Metal-binding</keyword>
<dbReference type="RefSeq" id="WP_184481566.1">
    <property type="nucleotide sequence ID" value="NZ_JACHIV010000001.1"/>
</dbReference>
<dbReference type="InterPro" id="IPR012798">
    <property type="entry name" value="Cbl_synth_CobG-like"/>
</dbReference>
<dbReference type="EMBL" id="JACHIV010000001">
    <property type="protein sequence ID" value="MBB5071316.1"/>
    <property type="molecule type" value="Genomic_DNA"/>
</dbReference>
<evidence type="ECO:0000256" key="6">
    <source>
        <dbReference type="ARBA" id="ARBA00023014"/>
    </source>
</evidence>
<evidence type="ECO:0000256" key="4">
    <source>
        <dbReference type="ARBA" id="ARBA00023002"/>
    </source>
</evidence>